<comment type="caution">
    <text evidence="1">The sequence shown here is derived from an EMBL/GenBank/DDBJ whole genome shotgun (WGS) entry which is preliminary data.</text>
</comment>
<name>A0ABY2IPV9_9MICO</name>
<evidence type="ECO:0000313" key="2">
    <source>
        <dbReference type="Proteomes" id="UP000297604"/>
    </source>
</evidence>
<accession>A0ABY2IPV9</accession>
<protein>
    <recommendedName>
        <fullName evidence="3">Phospholipase C</fullName>
    </recommendedName>
</protein>
<evidence type="ECO:0000313" key="1">
    <source>
        <dbReference type="EMBL" id="TFC22377.1"/>
    </source>
</evidence>
<reference evidence="1 2" key="1">
    <citation type="submission" date="2019-03" db="EMBL/GenBank/DDBJ databases">
        <title>Genomics of glacier-inhabiting Cryobacterium strains.</title>
        <authorList>
            <person name="Liu Q."/>
            <person name="Xin Y.-H."/>
        </authorList>
    </citation>
    <scope>NUCLEOTIDE SEQUENCE [LARGE SCALE GENOMIC DNA]</scope>
    <source>
        <strain evidence="1 2">MDB1-5</strain>
    </source>
</reference>
<dbReference type="RefSeq" id="WP_134561056.1">
    <property type="nucleotide sequence ID" value="NZ_SOFS01000012.1"/>
</dbReference>
<dbReference type="Proteomes" id="UP000297604">
    <property type="component" value="Unassembled WGS sequence"/>
</dbReference>
<proteinExistence type="predicted"/>
<gene>
    <name evidence="1" type="ORF">E3O46_02690</name>
</gene>
<sequence>MGAVAAHRVIVFLQENKTNDFYFPTLSASGALVENRGNLLTAGPNFDQPHDRNSWVHYAMGDYPALPAQIDNDTVNPFYSWLAKEFVFADHHFGASSNSTSGHMLAISGQMPTLKNPPFVVRANTDLATRA</sequence>
<organism evidence="1 2">
    <name type="scientific">Cryobacterium glucosi</name>
    <dbReference type="NCBI Taxonomy" id="1259175"/>
    <lineage>
        <taxon>Bacteria</taxon>
        <taxon>Bacillati</taxon>
        <taxon>Actinomycetota</taxon>
        <taxon>Actinomycetes</taxon>
        <taxon>Micrococcales</taxon>
        <taxon>Microbacteriaceae</taxon>
        <taxon>Cryobacterium</taxon>
    </lineage>
</organism>
<dbReference type="EMBL" id="SOFS01000012">
    <property type="protein sequence ID" value="TFC22377.1"/>
    <property type="molecule type" value="Genomic_DNA"/>
</dbReference>
<evidence type="ECO:0008006" key="3">
    <source>
        <dbReference type="Google" id="ProtNLM"/>
    </source>
</evidence>
<keyword evidence="2" id="KW-1185">Reference proteome</keyword>